<protein>
    <recommendedName>
        <fullName evidence="4">Coth-domain-containing protein</fullName>
    </recommendedName>
</protein>
<proteinExistence type="predicted"/>
<gene>
    <name evidence="2" type="ORF">BCR36DRAFT_326775</name>
</gene>
<dbReference type="AlphaFoldDB" id="A0A1Y1V9R4"/>
<dbReference type="InterPro" id="IPR014867">
    <property type="entry name" value="Spore_coat_CotH_CotH2/3/7"/>
</dbReference>
<dbReference type="PANTHER" id="PTHR40050">
    <property type="entry name" value="INNER SPORE COAT PROTEIN H"/>
    <property type="match status" value="1"/>
</dbReference>
<dbReference type="Proteomes" id="UP000193719">
    <property type="component" value="Unassembled WGS sequence"/>
</dbReference>
<feature type="chain" id="PRO_5011988065" description="Coth-domain-containing protein" evidence="1">
    <location>
        <begin position="20"/>
        <end position="518"/>
    </location>
</feature>
<evidence type="ECO:0000256" key="1">
    <source>
        <dbReference type="SAM" id="SignalP"/>
    </source>
</evidence>
<evidence type="ECO:0008006" key="4">
    <source>
        <dbReference type="Google" id="ProtNLM"/>
    </source>
</evidence>
<dbReference type="Pfam" id="PF08757">
    <property type="entry name" value="CotH"/>
    <property type="match status" value="1"/>
</dbReference>
<reference evidence="2 3" key="1">
    <citation type="submission" date="2016-08" db="EMBL/GenBank/DDBJ databases">
        <title>Genomes of anaerobic fungi encode conserved fungal cellulosomes for biomass hydrolysis.</title>
        <authorList>
            <consortium name="DOE Joint Genome Institute"/>
            <person name="Haitjema C.H."/>
            <person name="Gilmore S.P."/>
            <person name="Henske J.K."/>
            <person name="Solomon K.V."/>
            <person name="De Groot R."/>
            <person name="Kuo A."/>
            <person name="Mondo S.J."/>
            <person name="Salamov A.A."/>
            <person name="Labutti K."/>
            <person name="Zhao Z."/>
            <person name="Chiniquy J."/>
            <person name="Barry K."/>
            <person name="Brewer H.M."/>
            <person name="Purvine S.O."/>
            <person name="Wright A.T."/>
            <person name="Boxma B."/>
            <person name="Van Alen T."/>
            <person name="Hackstein J.H."/>
            <person name="Baker S.E."/>
            <person name="Grigoriev I.V."/>
            <person name="O'Malley M.A."/>
        </authorList>
    </citation>
    <scope>NUCLEOTIDE SEQUENCE [LARGE SCALE GENOMIC DNA]</scope>
    <source>
        <strain evidence="3">finn</strain>
    </source>
</reference>
<accession>A0A1Y1V9R4</accession>
<comment type="caution">
    <text evidence="2">The sequence shown here is derived from an EMBL/GenBank/DDBJ whole genome shotgun (WGS) entry which is preliminary data.</text>
</comment>
<dbReference type="EMBL" id="MCFH01000021">
    <property type="protein sequence ID" value="ORX50253.1"/>
    <property type="molecule type" value="Genomic_DNA"/>
</dbReference>
<reference evidence="2 3" key="2">
    <citation type="submission" date="2016-08" db="EMBL/GenBank/DDBJ databases">
        <title>Pervasive Adenine N6-methylation of Active Genes in Fungi.</title>
        <authorList>
            <consortium name="DOE Joint Genome Institute"/>
            <person name="Mondo S.J."/>
            <person name="Dannebaum R.O."/>
            <person name="Kuo R.C."/>
            <person name="Labutti K."/>
            <person name="Haridas S."/>
            <person name="Kuo A."/>
            <person name="Salamov A."/>
            <person name="Ahrendt S.R."/>
            <person name="Lipzen A."/>
            <person name="Sullivan W."/>
            <person name="Andreopoulos W.B."/>
            <person name="Clum A."/>
            <person name="Lindquist E."/>
            <person name="Daum C."/>
            <person name="Ramamoorthy G.K."/>
            <person name="Gryganskyi A."/>
            <person name="Culley D."/>
            <person name="Magnuson J.K."/>
            <person name="James T.Y."/>
            <person name="O'Malley M.A."/>
            <person name="Stajich J.E."/>
            <person name="Spatafora J.W."/>
            <person name="Visel A."/>
            <person name="Grigoriev I.V."/>
        </authorList>
    </citation>
    <scope>NUCLEOTIDE SEQUENCE [LARGE SCALE GENOMIC DNA]</scope>
    <source>
        <strain evidence="3">finn</strain>
    </source>
</reference>
<name>A0A1Y1V9R4_9FUNG</name>
<keyword evidence="1" id="KW-0732">Signal</keyword>
<organism evidence="2 3">
    <name type="scientific">Piromyces finnis</name>
    <dbReference type="NCBI Taxonomy" id="1754191"/>
    <lineage>
        <taxon>Eukaryota</taxon>
        <taxon>Fungi</taxon>
        <taxon>Fungi incertae sedis</taxon>
        <taxon>Chytridiomycota</taxon>
        <taxon>Chytridiomycota incertae sedis</taxon>
        <taxon>Neocallimastigomycetes</taxon>
        <taxon>Neocallimastigales</taxon>
        <taxon>Neocallimastigaceae</taxon>
        <taxon>Piromyces</taxon>
    </lineage>
</organism>
<dbReference type="OrthoDB" id="2129642at2759"/>
<evidence type="ECO:0000313" key="2">
    <source>
        <dbReference type="EMBL" id="ORX50253.1"/>
    </source>
</evidence>
<keyword evidence="3" id="KW-1185">Reference proteome</keyword>
<dbReference type="PANTHER" id="PTHR40050:SF1">
    <property type="entry name" value="INNER SPORE COAT PROTEIN H"/>
    <property type="match status" value="1"/>
</dbReference>
<evidence type="ECO:0000313" key="3">
    <source>
        <dbReference type="Proteomes" id="UP000193719"/>
    </source>
</evidence>
<feature type="signal peptide" evidence="1">
    <location>
        <begin position="1"/>
        <end position="19"/>
    </location>
</feature>
<sequence length="518" mass="61559">MSYLTLICIFYCLLSWVKANCDFLNAKDYVKNSNRTFNPLEGKVITIKIDMTEKNYKKLIEIAQVSSYDLYYKYNMDYDKLENFEEKVNMTTIIDGSEEKYEKINFKTGGRYGRVQDRIGFNLKLKKDKLFYNRKDLRLRPDASDYTHIRSKISADLMNRWNIHSVQETYTELYINNNYYGLYFLMDSIKPSWIKQNFDNQNQNGNDDDDVRTLYHCQSFNSNLDPINIKKCFNEKDEYLNYTEPLYNMANDLQNVTTIEELSDIFNIENFTRTIIAEYLFSSFDNYLIIGHNYHLYQSPNGIWEIIDHDYDSNFGVNLKTVLGGYISLNYTAVVEFDKYVKLDFDHWYTDERKIPIIDILYHKNKKRFISILEKMLITGFNPDELFKRIDYLSNLIEPYVRNETEINKDGIYPGRINLVGNPSNHTMEIFHSNTNYDMVDNIPGLKDFIQKKFNAVCNIYKLNKSKILLEARLYQAQMAIENKLKEIKEILVETNSKFYSSFNETLNNFIDVFETYN</sequence>